<dbReference type="KEGG" id="mlr:MELLADRAFT_93955"/>
<reference evidence="3" key="1">
    <citation type="journal article" date="2011" name="Proc. Natl. Acad. Sci. U.S.A.">
        <title>Obligate biotrophy features unraveled by the genomic analysis of rust fungi.</title>
        <authorList>
            <person name="Duplessis S."/>
            <person name="Cuomo C.A."/>
            <person name="Lin Y.-C."/>
            <person name="Aerts A."/>
            <person name="Tisserant E."/>
            <person name="Veneault-Fourrey C."/>
            <person name="Joly D.L."/>
            <person name="Hacquard S."/>
            <person name="Amselem J."/>
            <person name="Cantarel B.L."/>
            <person name="Chiu R."/>
            <person name="Coutinho P.M."/>
            <person name="Feau N."/>
            <person name="Field M."/>
            <person name="Frey P."/>
            <person name="Gelhaye E."/>
            <person name="Goldberg J."/>
            <person name="Grabherr M.G."/>
            <person name="Kodira C.D."/>
            <person name="Kohler A."/>
            <person name="Kuees U."/>
            <person name="Lindquist E.A."/>
            <person name="Lucas S.M."/>
            <person name="Mago R."/>
            <person name="Mauceli E."/>
            <person name="Morin E."/>
            <person name="Murat C."/>
            <person name="Pangilinan J.L."/>
            <person name="Park R."/>
            <person name="Pearson M."/>
            <person name="Quesneville H."/>
            <person name="Rouhier N."/>
            <person name="Sakthikumar S."/>
            <person name="Salamov A.A."/>
            <person name="Schmutz J."/>
            <person name="Selles B."/>
            <person name="Shapiro H."/>
            <person name="Tanguay P."/>
            <person name="Tuskan G.A."/>
            <person name="Henrissat B."/>
            <person name="Van de Peer Y."/>
            <person name="Rouze P."/>
            <person name="Ellis J.G."/>
            <person name="Dodds P.N."/>
            <person name="Schein J.E."/>
            <person name="Zhong S."/>
            <person name="Hamelin R.C."/>
            <person name="Grigoriev I.V."/>
            <person name="Szabo L.J."/>
            <person name="Martin F."/>
        </authorList>
    </citation>
    <scope>NUCLEOTIDE SEQUENCE [LARGE SCALE GENOMIC DNA]</scope>
    <source>
        <strain evidence="3">98AG31 / pathotype 3-4-7</strain>
    </source>
</reference>
<sequence length="584" mass="64748">MTSFDNELKSTQDKLKAAGIKMKRIGSKENADRGEGTSSATTRSQSKNRAAAEVENSGETDAAGPQAGGSGEGNNTDQQQVEEADGEEAEGDQDANQRGETPEGNGGDGGNNEVQRGTREKRRRGGESSPLEEHASRGEGGEARRASDEETDGRNACMFEAETEPEEMSAQAKWWSAIEFAFETQQDELAMTMLQGFNLMYGKNEQTEAAVEGRTRRKRSPVRFRDERPRTQSLIVGEDDDEENEAENATAVDDVQDERGRDRRKKSLMKRRREDTSEERNDREETTKSKEVEENQGEEETEGGITYRIGKPLGNSSMLMPLTPYFENRMKTLKAYVPLTIFDLSWIERDQRAAGKKKVKTIKELQEDDSSATYSGLAPNEELLMTYGFWIDAFDLFIRYLREEYERPKAAKMFERHRVNVVKVKRITKCWMVALRYDMKVRMVTMKVKKAPGGGWVMEDAGYMHEDLLREAKEEADAKGERKFVDNPYAPGGGMEHVDPATGWSAPSTWGGYQGVEQGGSRGGVPGRGRARGYSNRGTGQNARGLGGGAQRAQGNGWFQGRGAGWWAKARGGGAGNVAANGKE</sequence>
<feature type="compositionally biased region" description="Basic and acidic residues" evidence="1">
    <location>
        <begin position="26"/>
        <end position="35"/>
    </location>
</feature>
<gene>
    <name evidence="2" type="ORF">MELLADRAFT_93955</name>
</gene>
<feature type="compositionally biased region" description="Acidic residues" evidence="1">
    <location>
        <begin position="237"/>
        <end position="246"/>
    </location>
</feature>
<protein>
    <submittedName>
        <fullName evidence="2">Uncharacterized protein</fullName>
    </submittedName>
</protein>
<evidence type="ECO:0000256" key="1">
    <source>
        <dbReference type="SAM" id="MobiDB-lite"/>
    </source>
</evidence>
<dbReference type="AlphaFoldDB" id="F4S5W1"/>
<dbReference type="GeneID" id="18936741"/>
<accession>F4S5W1</accession>
<dbReference type="InParanoid" id="F4S5W1"/>
<evidence type="ECO:0000313" key="2">
    <source>
        <dbReference type="EMBL" id="EGF99969.1"/>
    </source>
</evidence>
<keyword evidence="3" id="KW-1185">Reference proteome</keyword>
<proteinExistence type="predicted"/>
<name>F4S5W1_MELLP</name>
<feature type="compositionally biased region" description="Gly residues" evidence="1">
    <location>
        <begin position="517"/>
        <end position="527"/>
    </location>
</feature>
<dbReference type="RefSeq" id="XP_007416765.1">
    <property type="nucleotide sequence ID" value="XM_007416703.1"/>
</dbReference>
<organism evidence="3">
    <name type="scientific">Melampsora larici-populina (strain 98AG31 / pathotype 3-4-7)</name>
    <name type="common">Poplar leaf rust fungus</name>
    <dbReference type="NCBI Taxonomy" id="747676"/>
    <lineage>
        <taxon>Eukaryota</taxon>
        <taxon>Fungi</taxon>
        <taxon>Dikarya</taxon>
        <taxon>Basidiomycota</taxon>
        <taxon>Pucciniomycotina</taxon>
        <taxon>Pucciniomycetes</taxon>
        <taxon>Pucciniales</taxon>
        <taxon>Melampsoraceae</taxon>
        <taxon>Melampsora</taxon>
    </lineage>
</organism>
<feature type="compositionally biased region" description="Basic and acidic residues" evidence="1">
    <location>
        <begin position="272"/>
        <end position="293"/>
    </location>
</feature>
<dbReference type="EMBL" id="GL883152">
    <property type="protein sequence ID" value="EGF99969.1"/>
    <property type="molecule type" value="Genomic_DNA"/>
</dbReference>
<dbReference type="HOGENOM" id="CLU_466976_0_0_1"/>
<feature type="region of interest" description="Disordered" evidence="1">
    <location>
        <begin position="517"/>
        <end position="564"/>
    </location>
</feature>
<feature type="compositionally biased region" description="Basic and acidic residues" evidence="1">
    <location>
        <begin position="131"/>
        <end position="148"/>
    </location>
</feature>
<feature type="region of interest" description="Disordered" evidence="1">
    <location>
        <begin position="1"/>
        <end position="168"/>
    </location>
</feature>
<feature type="compositionally biased region" description="Acidic residues" evidence="1">
    <location>
        <begin position="80"/>
        <end position="93"/>
    </location>
</feature>
<evidence type="ECO:0000313" key="3">
    <source>
        <dbReference type="Proteomes" id="UP000001072"/>
    </source>
</evidence>
<feature type="compositionally biased region" description="Polar residues" evidence="1">
    <location>
        <begin position="36"/>
        <end position="48"/>
    </location>
</feature>
<dbReference type="Proteomes" id="UP000001072">
    <property type="component" value="Unassembled WGS sequence"/>
</dbReference>
<feature type="compositionally biased region" description="Low complexity" evidence="1">
    <location>
        <begin position="532"/>
        <end position="544"/>
    </location>
</feature>
<dbReference type="VEuPathDB" id="FungiDB:MELLADRAFT_93955"/>
<feature type="compositionally biased region" description="Basic residues" evidence="1">
    <location>
        <begin position="262"/>
        <end position="271"/>
    </location>
</feature>
<feature type="region of interest" description="Disordered" evidence="1">
    <location>
        <begin position="205"/>
        <end position="310"/>
    </location>
</feature>
<feature type="compositionally biased region" description="Basic and acidic residues" evidence="1">
    <location>
        <begin position="1"/>
        <end position="16"/>
    </location>
</feature>